<accession>A0A7Z9E4E3</accession>
<dbReference type="InterPro" id="IPR027417">
    <property type="entry name" value="P-loop_NTPase"/>
</dbReference>
<evidence type="ECO:0000313" key="2">
    <source>
        <dbReference type="EMBL" id="VXD25683.1"/>
    </source>
</evidence>
<evidence type="ECO:0000259" key="1">
    <source>
        <dbReference type="SMART" id="SM00382"/>
    </source>
</evidence>
<dbReference type="Proteomes" id="UP000182190">
    <property type="component" value="Unassembled WGS sequence"/>
</dbReference>
<organism evidence="2 3">
    <name type="scientific">Planktothrix paucivesiculata PCC 9631</name>
    <dbReference type="NCBI Taxonomy" id="671071"/>
    <lineage>
        <taxon>Bacteria</taxon>
        <taxon>Bacillati</taxon>
        <taxon>Cyanobacteriota</taxon>
        <taxon>Cyanophyceae</taxon>
        <taxon>Oscillatoriophycideae</taxon>
        <taxon>Oscillatoriales</taxon>
        <taxon>Microcoleaceae</taxon>
        <taxon>Planktothrix</taxon>
    </lineage>
</organism>
<dbReference type="Pfam" id="PF07728">
    <property type="entry name" value="AAA_5"/>
    <property type="match status" value="1"/>
</dbReference>
<keyword evidence="3" id="KW-1185">Reference proteome</keyword>
<evidence type="ECO:0000313" key="3">
    <source>
        <dbReference type="Proteomes" id="UP000182190"/>
    </source>
</evidence>
<name>A0A7Z9E4E3_9CYAN</name>
<dbReference type="PANTHER" id="PTHR37291:SF1">
    <property type="entry name" value="TYPE IV METHYL-DIRECTED RESTRICTION ENZYME ECOKMCRB SUBUNIT"/>
    <property type="match status" value="1"/>
</dbReference>
<dbReference type="CDD" id="cd00009">
    <property type="entry name" value="AAA"/>
    <property type="match status" value="1"/>
</dbReference>
<dbReference type="InterPro" id="IPR011704">
    <property type="entry name" value="ATPase_dyneun-rel_AAA"/>
</dbReference>
<dbReference type="AlphaFoldDB" id="A0A7Z9E4E3"/>
<dbReference type="OrthoDB" id="9781481at2"/>
<dbReference type="SUPFAM" id="SSF52540">
    <property type="entry name" value="P-loop containing nucleoside triphosphate hydrolases"/>
    <property type="match status" value="1"/>
</dbReference>
<gene>
    <name evidence="2" type="ORF">PL9631_970032</name>
</gene>
<dbReference type="RefSeq" id="WP_083622760.1">
    <property type="nucleotide sequence ID" value="NZ_LR735022.1"/>
</dbReference>
<dbReference type="GO" id="GO:0016887">
    <property type="term" value="F:ATP hydrolysis activity"/>
    <property type="evidence" value="ECO:0007669"/>
    <property type="project" value="InterPro"/>
</dbReference>
<proteinExistence type="predicted"/>
<dbReference type="InterPro" id="IPR052934">
    <property type="entry name" value="Methyl-DNA_Rec/Restrict_Enz"/>
</dbReference>
<dbReference type="SMART" id="SM00382">
    <property type="entry name" value="AAA"/>
    <property type="match status" value="1"/>
</dbReference>
<feature type="domain" description="AAA+ ATPase" evidence="1">
    <location>
        <begin position="285"/>
        <end position="447"/>
    </location>
</feature>
<dbReference type="GO" id="GO:0005524">
    <property type="term" value="F:ATP binding"/>
    <property type="evidence" value="ECO:0007669"/>
    <property type="project" value="InterPro"/>
</dbReference>
<dbReference type="InterPro" id="IPR003593">
    <property type="entry name" value="AAA+_ATPase"/>
</dbReference>
<reference evidence="2" key="1">
    <citation type="submission" date="2019-10" db="EMBL/GenBank/DDBJ databases">
        <authorList>
            <consortium name="Genoscope - CEA"/>
            <person name="William W."/>
        </authorList>
    </citation>
    <scope>NUCLEOTIDE SEQUENCE [LARGE SCALE GENOMIC DNA]</scope>
    <source>
        <strain evidence="2">BBR_PRJEB10994</strain>
    </source>
</reference>
<comment type="caution">
    <text evidence="2">The sequence shown here is derived from an EMBL/GenBank/DDBJ whole genome shotgun (WGS) entry which is preliminary data.</text>
</comment>
<dbReference type="EMBL" id="CZCS02000242">
    <property type="protein sequence ID" value="VXD25683.1"/>
    <property type="molecule type" value="Genomic_DNA"/>
</dbReference>
<dbReference type="PANTHER" id="PTHR37291">
    <property type="entry name" value="5-METHYLCYTOSINE-SPECIFIC RESTRICTION ENZYME B"/>
    <property type="match status" value="1"/>
</dbReference>
<protein>
    <submittedName>
        <fullName evidence="2">Component of 5-methylcytosine-specific restriction enzyme McrBC</fullName>
    </submittedName>
</protein>
<sequence>MSNIQSKFTELFLEFIDSYPYSGDGLRHIAAYDQQRQQGCRNFKGIIAAANAGEDVTDSILLQLLPYTDSPANQKRGGWIHIAPVLATDVRNKYEAAKWTKSEEWPDIAQAILNFVRCCNDDPNKLIDACNNFSNLPYSKGFQSGIISPILNALRPDNFILINKKSRIVINYFAQTSYTQQLIDYPDINNTGIQLIKNLAPEMRQPGRPALRDDDLFDMFSHWLVAVKKYHFNSINPSLLNEIMTDIKSDIEEQNLQPEYTLDQCSEETGIDEIELIRWVNNINRKGQVILQGPPGTGKTFIAQKLAEHFITGRDGFSEIIQFHPSYSYEDFIQGIRPRSKNGQLTYDLVPGRFLEFCKKAESYDDICILIIDEINRANLSNVFGELMYLLEYREEKINLAGSNESFKIPGNVRIIGTMNTADRSIALVDHALRRRFAFIKISPNYNILKRYDQDEEINFSIDQLIQVLQDINKMINDPNYEIGISFFMIWKIEDNLQDIWEMEIEPYLEEYFYNALDKIEEFRWNKVKIKLGLNTDENN</sequence>
<dbReference type="Gene3D" id="3.40.50.300">
    <property type="entry name" value="P-loop containing nucleotide triphosphate hydrolases"/>
    <property type="match status" value="1"/>
</dbReference>